<accession>B6UEK9</accession>
<dbReference type="AlphaFoldDB" id="B6UEK9"/>
<dbReference type="EMBL" id="EU975674">
    <property type="protein sequence ID" value="ACG47792.1"/>
    <property type="molecule type" value="mRNA"/>
</dbReference>
<feature type="region of interest" description="Disordered" evidence="1">
    <location>
        <begin position="1"/>
        <end position="23"/>
    </location>
</feature>
<sequence length="102" mass="12126">MRGPRRPVRVRQPAGEQPRDDRPWKFPAPVPSLYAIAEIAIRFRALRDRRSRVGDQVIWFFEFYEAEDPEHLFGEDKCSLTHYVPFTLQFTVPHTMNNLRID</sequence>
<organism evidence="2">
    <name type="scientific">Zea mays</name>
    <name type="common">Maize</name>
    <dbReference type="NCBI Taxonomy" id="4577"/>
    <lineage>
        <taxon>Eukaryota</taxon>
        <taxon>Viridiplantae</taxon>
        <taxon>Streptophyta</taxon>
        <taxon>Embryophyta</taxon>
        <taxon>Tracheophyta</taxon>
        <taxon>Spermatophyta</taxon>
        <taxon>Magnoliopsida</taxon>
        <taxon>Liliopsida</taxon>
        <taxon>Poales</taxon>
        <taxon>Poaceae</taxon>
        <taxon>PACMAD clade</taxon>
        <taxon>Panicoideae</taxon>
        <taxon>Andropogonodae</taxon>
        <taxon>Andropogoneae</taxon>
        <taxon>Tripsacinae</taxon>
        <taxon>Zea</taxon>
    </lineage>
</organism>
<evidence type="ECO:0000256" key="1">
    <source>
        <dbReference type="SAM" id="MobiDB-lite"/>
    </source>
</evidence>
<dbReference type="RefSeq" id="XP_035816846.1">
    <property type="nucleotide sequence ID" value="XM_035960953.1"/>
</dbReference>
<reference evidence="2" key="1">
    <citation type="journal article" date="2009" name="Plant Mol. Biol.">
        <title>Insights into corn genes derived from large-scale cDNA sequencing.</title>
        <authorList>
            <person name="Alexandrov N.N."/>
            <person name="Brover V.V."/>
            <person name="Freidin S."/>
            <person name="Troukhan M.E."/>
            <person name="Tatarinova T.V."/>
            <person name="Zhang H."/>
            <person name="Swaller T.J."/>
            <person name="Lu Y.P."/>
            <person name="Bouck J."/>
            <person name="Flavell R.B."/>
            <person name="Feldmann K.A."/>
        </authorList>
    </citation>
    <scope>NUCLEOTIDE SEQUENCE</scope>
</reference>
<name>B6UEK9_MAIZE</name>
<proteinExistence type="evidence at transcript level"/>
<protein>
    <submittedName>
        <fullName evidence="2">Uncharacterized protein</fullName>
    </submittedName>
</protein>
<dbReference type="GeneID" id="118472935"/>
<dbReference type="KEGG" id="zma:118472935"/>
<evidence type="ECO:0000313" key="2">
    <source>
        <dbReference type="EMBL" id="ACG47792.1"/>
    </source>
</evidence>